<accession>A0A1N5SG36</accession>
<protein>
    <submittedName>
        <fullName evidence="1">Zinc finger protein</fullName>
    </submittedName>
</protein>
<dbReference type="EMBL" id="LT719092">
    <property type="protein sequence ID" value="SJK84074.1"/>
    <property type="molecule type" value="Genomic_DNA"/>
</dbReference>
<dbReference type="GeneID" id="55589057"/>
<keyword evidence="3" id="KW-1185">Reference proteome</keyword>
<name>A0A1N5SG36_9ARCH</name>
<dbReference type="Proteomes" id="UP000187822">
    <property type="component" value="Chromosome I"/>
</dbReference>
<dbReference type="RefSeq" id="WP_021789313.1">
    <property type="nucleotide sequence ID" value="NZ_LT671858.1"/>
</dbReference>
<evidence type="ECO:0000313" key="4">
    <source>
        <dbReference type="Proteomes" id="UP000195607"/>
    </source>
</evidence>
<dbReference type="OrthoDB" id="23364at2157"/>
<proteinExistence type="predicted"/>
<evidence type="ECO:0000313" key="2">
    <source>
        <dbReference type="EMBL" id="SJK84074.1"/>
    </source>
</evidence>
<reference evidence="1 4" key="1">
    <citation type="submission" date="2016-04" db="EMBL/GenBank/DDBJ databases">
        <authorList>
            <person name="Evans L.H."/>
            <person name="Alamgir A."/>
            <person name="Owens N."/>
            <person name="Weber N.D."/>
            <person name="Virtaneva K."/>
            <person name="Barbian K."/>
            <person name="Babar A."/>
            <person name="Rosenke K."/>
        </authorList>
    </citation>
    <scope>NUCLEOTIDE SEQUENCE [LARGE SCALE GENOMIC DNA]</scope>
    <source>
        <strain evidence="1">S5</strain>
        <strain evidence="4">S5(T) (JCM 30642 \VKM B-2941)</strain>
    </source>
</reference>
<dbReference type="EMBL" id="LT671858">
    <property type="protein sequence ID" value="SIM34976.1"/>
    <property type="molecule type" value="Genomic_DNA"/>
</dbReference>
<reference evidence="3" key="2">
    <citation type="submission" date="2016-06" db="EMBL/GenBank/DDBJ databases">
        <authorList>
            <person name="Toshchakov V.S."/>
        </authorList>
    </citation>
    <scope>NUCLEOTIDE SEQUENCE [LARGE SCALE GENOMIC DNA]</scope>
    <source>
        <strain>PM4 (JCM 30641</strain>
        <strain evidence="3">\VKM B-2940)</strain>
    </source>
</reference>
<dbReference type="AlphaFoldDB" id="A0A1N5SG36"/>
<sequence>MKCPVCGNTDGIKENKQWTFNSYMVTRYTCPKCGANFNYYSGDRGDYTIPKPREMK</sequence>
<evidence type="ECO:0000313" key="3">
    <source>
        <dbReference type="Proteomes" id="UP000187822"/>
    </source>
</evidence>
<dbReference type="Proteomes" id="UP000195607">
    <property type="component" value="Chromosome I"/>
</dbReference>
<dbReference type="STRING" id="1673428.CPM_0180"/>
<evidence type="ECO:0000313" key="1">
    <source>
        <dbReference type="EMBL" id="SIM34976.1"/>
    </source>
</evidence>
<reference evidence="2" key="3">
    <citation type="submission" date="2016-06" db="EMBL/GenBank/DDBJ databases">
        <authorList>
            <person name="Olsen C.W."/>
            <person name="Carey S."/>
            <person name="Hinshaw L."/>
            <person name="Karasin A.I."/>
        </authorList>
    </citation>
    <scope>NUCLEOTIDE SEQUENCE [LARGE SCALE GENOMIC DNA]</scope>
    <source>
        <strain evidence="2">PM4</strain>
    </source>
</reference>
<dbReference type="KEGG" id="cdiv:CPM_0180"/>
<organism evidence="1 4">
    <name type="scientific">Cuniculiplasma divulgatum</name>
    <dbReference type="NCBI Taxonomy" id="1673428"/>
    <lineage>
        <taxon>Archaea</taxon>
        <taxon>Methanobacteriati</taxon>
        <taxon>Thermoplasmatota</taxon>
        <taxon>Thermoplasmata</taxon>
        <taxon>Thermoplasmatales</taxon>
        <taxon>Cuniculiplasmataceae</taxon>
        <taxon>Cuniculiplasma</taxon>
    </lineage>
</organism>
<gene>
    <name evidence="2" type="ORF">CPM_0180</name>
    <name evidence="1" type="ORF">CSP5_0214</name>
</gene>